<evidence type="ECO:0000313" key="2">
    <source>
        <dbReference type="Proteomes" id="UP001168821"/>
    </source>
</evidence>
<keyword evidence="2" id="KW-1185">Reference proteome</keyword>
<name>A0AA38HGD2_9CUCU</name>
<evidence type="ECO:0000313" key="1">
    <source>
        <dbReference type="EMBL" id="KAJ3615996.1"/>
    </source>
</evidence>
<proteinExistence type="predicted"/>
<dbReference type="InterPro" id="IPR005531">
    <property type="entry name" value="Asp23"/>
</dbReference>
<comment type="caution">
    <text evidence="1">The sequence shown here is derived from an EMBL/GenBank/DDBJ whole genome shotgun (WGS) entry which is preliminary data.</text>
</comment>
<dbReference type="Proteomes" id="UP001168821">
    <property type="component" value="Unassembled WGS sequence"/>
</dbReference>
<organism evidence="1 2">
    <name type="scientific">Zophobas morio</name>
    <dbReference type="NCBI Taxonomy" id="2755281"/>
    <lineage>
        <taxon>Eukaryota</taxon>
        <taxon>Metazoa</taxon>
        <taxon>Ecdysozoa</taxon>
        <taxon>Arthropoda</taxon>
        <taxon>Hexapoda</taxon>
        <taxon>Insecta</taxon>
        <taxon>Pterygota</taxon>
        <taxon>Neoptera</taxon>
        <taxon>Endopterygota</taxon>
        <taxon>Coleoptera</taxon>
        <taxon>Polyphaga</taxon>
        <taxon>Cucujiformia</taxon>
        <taxon>Tenebrionidae</taxon>
        <taxon>Zophobas</taxon>
    </lineage>
</organism>
<reference evidence="1" key="1">
    <citation type="journal article" date="2023" name="G3 (Bethesda)">
        <title>Whole genome assemblies of Zophobas morio and Tenebrio molitor.</title>
        <authorList>
            <person name="Kaur S."/>
            <person name="Stinson S.A."/>
            <person name="diCenzo G.C."/>
        </authorList>
    </citation>
    <scope>NUCLEOTIDE SEQUENCE</scope>
    <source>
        <strain evidence="1">QUZm001</strain>
    </source>
</reference>
<dbReference type="AlphaFoldDB" id="A0AA38HGD2"/>
<gene>
    <name evidence="1" type="ORF">Zmor_012124</name>
</gene>
<accession>A0AA38HGD2</accession>
<evidence type="ECO:0008006" key="3">
    <source>
        <dbReference type="Google" id="ProtNLM"/>
    </source>
</evidence>
<protein>
    <recommendedName>
        <fullName evidence="3">Asp23/Gls24 family envelope stress response protein</fullName>
    </recommendedName>
</protein>
<dbReference type="Pfam" id="PF03780">
    <property type="entry name" value="Asp23"/>
    <property type="match status" value="1"/>
</dbReference>
<dbReference type="EMBL" id="JALNTZ010003774">
    <property type="protein sequence ID" value="KAJ3615996.1"/>
    <property type="molecule type" value="Genomic_DNA"/>
</dbReference>
<sequence length="106" mass="11862">MPELFQEKAFEVIEEAVEAVPGVVSFANFKAKSHDSIKTDRLDNAIEVQSSDKNYKFKIHVALMNGINIKEVLEEIQNRVSDGLEKLGGQNQSYIIDVVVDDLVVL</sequence>